<keyword evidence="2" id="KW-1185">Reference proteome</keyword>
<dbReference type="Gene3D" id="1.10.150.240">
    <property type="entry name" value="Putative phosphatase, domain 2"/>
    <property type="match status" value="1"/>
</dbReference>
<dbReference type="NCBIfam" id="TIGR01509">
    <property type="entry name" value="HAD-SF-IA-v3"/>
    <property type="match status" value="1"/>
</dbReference>
<proteinExistence type="predicted"/>
<organism evidence="1 2">
    <name type="scientific">Rheinheimera muenzenbergensis</name>
    <dbReference type="NCBI Taxonomy" id="1193628"/>
    <lineage>
        <taxon>Bacteria</taxon>
        <taxon>Pseudomonadati</taxon>
        <taxon>Pseudomonadota</taxon>
        <taxon>Gammaproteobacteria</taxon>
        <taxon>Chromatiales</taxon>
        <taxon>Chromatiaceae</taxon>
        <taxon>Rheinheimera</taxon>
    </lineage>
</organism>
<dbReference type="PANTHER" id="PTHR47478">
    <property type="match status" value="1"/>
</dbReference>
<dbReference type="EC" id="3.1.3.5" evidence="1"/>
<dbReference type="InterPro" id="IPR023214">
    <property type="entry name" value="HAD_sf"/>
</dbReference>
<dbReference type="NCBIfam" id="NF006976">
    <property type="entry name" value="PRK09449.1"/>
    <property type="match status" value="1"/>
</dbReference>
<accession>A0ABU8C927</accession>
<dbReference type="PANTHER" id="PTHR47478:SF1">
    <property type="entry name" value="PYRIMIDINE 5'-NUCLEOTIDASE YJJG"/>
    <property type="match status" value="1"/>
</dbReference>
<dbReference type="InterPro" id="IPR006439">
    <property type="entry name" value="HAD-SF_hydro_IA"/>
</dbReference>
<gene>
    <name evidence="1" type="primary">yjjG</name>
    <name evidence="1" type="ORF">MN202_12840</name>
</gene>
<dbReference type="NCBIfam" id="TIGR02254">
    <property type="entry name" value="YjjG_YfnB"/>
    <property type="match status" value="1"/>
</dbReference>
<dbReference type="Proteomes" id="UP001375382">
    <property type="component" value="Unassembled WGS sequence"/>
</dbReference>
<keyword evidence="1" id="KW-0378">Hydrolase</keyword>
<evidence type="ECO:0000313" key="2">
    <source>
        <dbReference type="Proteomes" id="UP001375382"/>
    </source>
</evidence>
<dbReference type="SUPFAM" id="SSF56784">
    <property type="entry name" value="HAD-like"/>
    <property type="match status" value="1"/>
</dbReference>
<name>A0ABU8C927_9GAMM</name>
<comment type="caution">
    <text evidence="1">The sequence shown here is derived from an EMBL/GenBank/DDBJ whole genome shotgun (WGS) entry which is preliminary data.</text>
</comment>
<dbReference type="InterPro" id="IPR023198">
    <property type="entry name" value="PGP-like_dom2"/>
</dbReference>
<dbReference type="SFLD" id="SFLDS00003">
    <property type="entry name" value="Haloacid_Dehalogenase"/>
    <property type="match status" value="1"/>
</dbReference>
<dbReference type="InterPro" id="IPR052550">
    <property type="entry name" value="Pyrimidine_5'-ntase_YjjG"/>
</dbReference>
<sequence>MVEVWVRYQWILFDADETLFHFDALAGLQLMFSRHDYKFDNSEYDYYQSINLPLWQRYQQGEISAKELQVNRFTPWAEKLNTSASALNCAFMQAMADICTPLPGAAELVHALKGRAKLGIITNGFTDLQQIRLERTGFADVFDTLVISEQVGVAKPHIDIFNHAFSLIGHPSKQHILMVGDNPHADIQGGINAGIDTCWLNRHGAVRPDGITPHLEVSSLLQLQHWLLGNC</sequence>
<dbReference type="GO" id="GO:0008253">
    <property type="term" value="F:5'-nucleotidase activity"/>
    <property type="evidence" value="ECO:0007669"/>
    <property type="project" value="UniProtKB-EC"/>
</dbReference>
<protein>
    <submittedName>
        <fullName evidence="1">Pyrimidine 5'-nucleotidase</fullName>
        <ecNumber evidence="1">3.1.3.5</ecNumber>
    </submittedName>
</protein>
<dbReference type="NCBIfam" id="TIGR01549">
    <property type="entry name" value="HAD-SF-IA-v1"/>
    <property type="match status" value="1"/>
</dbReference>
<dbReference type="Gene3D" id="3.40.50.1000">
    <property type="entry name" value="HAD superfamily/HAD-like"/>
    <property type="match status" value="1"/>
</dbReference>
<dbReference type="InterPro" id="IPR011951">
    <property type="entry name" value="HAD-SF_hydro_IA_YjjG/PynA"/>
</dbReference>
<dbReference type="Pfam" id="PF00702">
    <property type="entry name" value="Hydrolase"/>
    <property type="match status" value="1"/>
</dbReference>
<dbReference type="EMBL" id="JALAAR010000010">
    <property type="protein sequence ID" value="MEH8018125.1"/>
    <property type="molecule type" value="Genomic_DNA"/>
</dbReference>
<dbReference type="InterPro" id="IPR036412">
    <property type="entry name" value="HAD-like_sf"/>
</dbReference>
<evidence type="ECO:0000313" key="1">
    <source>
        <dbReference type="EMBL" id="MEH8018125.1"/>
    </source>
</evidence>
<dbReference type="CDD" id="cd04305">
    <property type="entry name" value="HAD_Neu5Ac-Pase_like"/>
    <property type="match status" value="1"/>
</dbReference>
<dbReference type="RefSeq" id="WP_335736533.1">
    <property type="nucleotide sequence ID" value="NZ_JALAAR010000010.1"/>
</dbReference>
<reference evidence="1 2" key="1">
    <citation type="journal article" date="2023" name="Ecotoxicol. Environ. Saf.">
        <title>Mercury remediation potential of mercury-resistant strain Rheinheimera metallidurans sp. nov. isolated from a municipal waste dumping site.</title>
        <authorList>
            <person name="Yadav V."/>
            <person name="Manjhi A."/>
            <person name="Vadakedath N."/>
        </authorList>
    </citation>
    <scope>NUCLEOTIDE SEQUENCE [LARGE SCALE GENOMIC DNA]</scope>
    <source>
        <strain evidence="1 2">E-49</strain>
    </source>
</reference>
<dbReference type="SFLD" id="SFLDG01129">
    <property type="entry name" value="C1.5:_HAD__Beta-PGM__Phosphata"/>
    <property type="match status" value="1"/>
</dbReference>